<name>A0ACC3SNN8_9PEZI</name>
<reference evidence="1" key="1">
    <citation type="submission" date="2024-02" db="EMBL/GenBank/DDBJ databases">
        <title>Metagenome Assembled Genome of Zalaria obscura JY119.</title>
        <authorList>
            <person name="Vighnesh L."/>
            <person name="Jagadeeshwari U."/>
            <person name="Venkata Ramana C."/>
            <person name="Sasikala C."/>
        </authorList>
    </citation>
    <scope>NUCLEOTIDE SEQUENCE</scope>
    <source>
        <strain evidence="1">JY119</strain>
    </source>
</reference>
<keyword evidence="2" id="KW-1185">Reference proteome</keyword>
<accession>A0ACC3SNN8</accession>
<comment type="caution">
    <text evidence="1">The sequence shown here is derived from an EMBL/GenBank/DDBJ whole genome shotgun (WGS) entry which is preliminary data.</text>
</comment>
<proteinExistence type="predicted"/>
<gene>
    <name evidence="1" type="primary">SLM5</name>
    <name evidence="1" type="ORF">M8818_000103</name>
</gene>
<sequence length="639" mass="70038">MRAWRGAQGNAWLRETTKYSAARLSTQARHAAIGRLLNPDASGSTQSPRPNDGDTVEVNGFVRSVRKQKRIAFAALGDGSSLEPLQAVLKPEQAEGLSTGAAVKLRGEWQRCPPGKQQTHELHVTEAQVLGENDATSYPLQKKYHSPEFLRTLPHLRARSPFNSLLLRLRSQTIATVTTFFANSDFIQTHTPIITSSDCEGAGEVFTISSNASKASDQPPPKDGKPAQVEHFFRTPKYLTVSSQLHLEALAQSVGKVWTLSPTFRAEKSDTPRHLSEFYMLEAEVCFTDNMNEVMDVVEGMLRAVGTNLKDSRIGAELLQARRTADHVAEGEEGGATVTDVMLAERWEGIAKANWPRVQYKDAVAALQEAVASGKAQFQFPPTYEDGFQAEHERYLATHFGQGSPVFITHYPRQQKPFYMSPSLGAENETVACFDLLVPDLCELVGGSMREYRSKELLESMRQHGLLKEGEETSGLDWYVDLRRYGSVPHGGFGLGFDRLLSYLSGVSNIRDVIYNVKSTKELISFTSINMSSDPTESDETPRFLTNNVKLGEGKGKPTSPPPYLSPNPKTRPTNTRTQGLLSPLADPVGKGLNKVTSPVGNTIGKGLGQGKVGEHNDAPKEQESVGGKEQTGQNPLGL</sequence>
<evidence type="ECO:0000313" key="2">
    <source>
        <dbReference type="Proteomes" id="UP001320706"/>
    </source>
</evidence>
<dbReference type="EMBL" id="JAMKPW020000001">
    <property type="protein sequence ID" value="KAK8221936.1"/>
    <property type="molecule type" value="Genomic_DNA"/>
</dbReference>
<keyword evidence="1" id="KW-0436">Ligase</keyword>
<dbReference type="EC" id="6.1.1.22" evidence="1"/>
<organism evidence="1 2">
    <name type="scientific">Zalaria obscura</name>
    <dbReference type="NCBI Taxonomy" id="2024903"/>
    <lineage>
        <taxon>Eukaryota</taxon>
        <taxon>Fungi</taxon>
        <taxon>Dikarya</taxon>
        <taxon>Ascomycota</taxon>
        <taxon>Pezizomycotina</taxon>
        <taxon>Dothideomycetes</taxon>
        <taxon>Dothideomycetidae</taxon>
        <taxon>Dothideales</taxon>
        <taxon>Zalariaceae</taxon>
        <taxon>Zalaria</taxon>
    </lineage>
</organism>
<dbReference type="Proteomes" id="UP001320706">
    <property type="component" value="Unassembled WGS sequence"/>
</dbReference>
<evidence type="ECO:0000313" key="1">
    <source>
        <dbReference type="EMBL" id="KAK8221936.1"/>
    </source>
</evidence>
<protein>
    <submittedName>
        <fullName evidence="1">Asparaginyl-tRNA synthetase</fullName>
        <ecNumber evidence="1">6.1.1.22</ecNumber>
    </submittedName>
</protein>